<dbReference type="PROSITE" id="PS00108">
    <property type="entry name" value="PROTEIN_KINASE_ST"/>
    <property type="match status" value="1"/>
</dbReference>
<dbReference type="InterPro" id="IPR017441">
    <property type="entry name" value="Protein_kinase_ATP_BS"/>
</dbReference>
<keyword evidence="7" id="KW-0963">Cytoplasm</keyword>
<evidence type="ECO:0000256" key="9">
    <source>
        <dbReference type="ARBA" id="ARBA00022741"/>
    </source>
</evidence>
<evidence type="ECO:0000256" key="13">
    <source>
        <dbReference type="ARBA" id="ARBA00023002"/>
    </source>
</evidence>
<evidence type="ECO:0000256" key="18">
    <source>
        <dbReference type="ARBA" id="ARBA00047998"/>
    </source>
</evidence>
<dbReference type="InterPro" id="IPR005400">
    <property type="entry name" value="K_chnl_volt-dep_bsu_KCNAB1"/>
</dbReference>
<dbReference type="FunFam" id="3.30.200.20:FF:000346">
    <property type="entry name" value="PAS domain-containing serine/threonine-protein kinase"/>
    <property type="match status" value="1"/>
</dbReference>
<evidence type="ECO:0000256" key="5">
    <source>
        <dbReference type="ARBA" id="ARBA00022448"/>
    </source>
</evidence>
<keyword evidence="8" id="KW-0633">Potassium transport</keyword>
<dbReference type="GO" id="GO:0005737">
    <property type="term" value="C:cytoplasm"/>
    <property type="evidence" value="ECO:0007669"/>
    <property type="project" value="UniProtKB-SubCell"/>
</dbReference>
<name>A0AAV2JT31_KNICA</name>
<keyword evidence="13" id="KW-0560">Oxidoreductase</keyword>
<reference evidence="24 25" key="1">
    <citation type="submission" date="2024-04" db="EMBL/GenBank/DDBJ databases">
        <authorList>
            <person name="Waldvogel A.-M."/>
            <person name="Schoenle A."/>
        </authorList>
    </citation>
    <scope>NUCLEOTIDE SEQUENCE [LARGE SCALE GENOMIC DNA]</scope>
</reference>
<comment type="catalytic activity">
    <reaction evidence="19">
        <text>a primary alcohol + NADP(+) = an aldehyde + NADPH + H(+)</text>
        <dbReference type="Rhea" id="RHEA:15937"/>
        <dbReference type="ChEBI" id="CHEBI:15378"/>
        <dbReference type="ChEBI" id="CHEBI:15734"/>
        <dbReference type="ChEBI" id="CHEBI:17478"/>
        <dbReference type="ChEBI" id="CHEBI:57783"/>
        <dbReference type="ChEBI" id="CHEBI:58349"/>
    </reaction>
    <physiologicalReaction direction="right-to-left" evidence="19">
        <dbReference type="Rhea" id="RHEA:15939"/>
    </physiologicalReaction>
</comment>
<protein>
    <recommendedName>
        <fullName evidence="4">Voltage-gated potassium channel subunit beta-1</fullName>
    </recommendedName>
    <alternativeName>
        <fullName evidence="16">K(+) channel subunit beta-1</fullName>
    </alternativeName>
    <alternativeName>
        <fullName evidence="17">Kv-beta-1</fullName>
    </alternativeName>
</protein>
<dbReference type="Gene3D" id="3.20.20.100">
    <property type="entry name" value="NADP-dependent oxidoreductase domain"/>
    <property type="match status" value="1"/>
</dbReference>
<evidence type="ECO:0000256" key="8">
    <source>
        <dbReference type="ARBA" id="ARBA00022538"/>
    </source>
</evidence>
<dbReference type="Pfam" id="PF00069">
    <property type="entry name" value="Pkinase"/>
    <property type="match status" value="1"/>
</dbReference>
<keyword evidence="14" id="KW-0406">Ion transport</keyword>
<dbReference type="Gene3D" id="1.10.510.10">
    <property type="entry name" value="Transferase(Phosphotransferase) domain 1"/>
    <property type="match status" value="1"/>
</dbReference>
<feature type="compositionally biased region" description="Acidic residues" evidence="21">
    <location>
        <begin position="1503"/>
        <end position="1517"/>
    </location>
</feature>
<dbReference type="SUPFAM" id="SSF55785">
    <property type="entry name" value="PYP-like sensor domain (PAS domain)"/>
    <property type="match status" value="1"/>
</dbReference>
<evidence type="ECO:0000259" key="22">
    <source>
        <dbReference type="PROSITE" id="PS50011"/>
    </source>
</evidence>
<dbReference type="GO" id="GO:0015459">
    <property type="term" value="F:potassium channel regulator activity"/>
    <property type="evidence" value="ECO:0007669"/>
    <property type="project" value="TreeGrafter"/>
</dbReference>
<feature type="region of interest" description="Disordered" evidence="21">
    <location>
        <begin position="716"/>
        <end position="747"/>
    </location>
</feature>
<evidence type="ECO:0000256" key="12">
    <source>
        <dbReference type="ARBA" id="ARBA00022958"/>
    </source>
</evidence>
<dbReference type="SMART" id="SM00220">
    <property type="entry name" value="S_TKc"/>
    <property type="match status" value="1"/>
</dbReference>
<evidence type="ECO:0000259" key="23">
    <source>
        <dbReference type="PROSITE" id="PS50112"/>
    </source>
</evidence>
<dbReference type="InterPro" id="IPR023210">
    <property type="entry name" value="NADP_OxRdtase_dom"/>
</dbReference>
<evidence type="ECO:0000256" key="14">
    <source>
        <dbReference type="ARBA" id="ARBA00023065"/>
    </source>
</evidence>
<evidence type="ECO:0000256" key="20">
    <source>
        <dbReference type="PROSITE-ProRule" id="PRU10141"/>
    </source>
</evidence>
<comment type="similarity">
    <text evidence="3">Belongs to the shaker potassium channel beta subunit family.</text>
</comment>
<dbReference type="PROSITE" id="PS00107">
    <property type="entry name" value="PROTEIN_KINASE_ATP"/>
    <property type="match status" value="1"/>
</dbReference>
<dbReference type="SUPFAM" id="SSF56112">
    <property type="entry name" value="Protein kinase-like (PK-like)"/>
    <property type="match status" value="1"/>
</dbReference>
<evidence type="ECO:0000256" key="4">
    <source>
        <dbReference type="ARBA" id="ARBA00013314"/>
    </source>
</evidence>
<evidence type="ECO:0000256" key="1">
    <source>
        <dbReference type="ARBA" id="ARBA00004413"/>
    </source>
</evidence>
<feature type="domain" description="PAS" evidence="23">
    <location>
        <begin position="785"/>
        <end position="804"/>
    </location>
</feature>
<dbReference type="GO" id="GO:0005249">
    <property type="term" value="F:voltage-gated potassium channel activity"/>
    <property type="evidence" value="ECO:0007669"/>
    <property type="project" value="InterPro"/>
</dbReference>
<evidence type="ECO:0000256" key="7">
    <source>
        <dbReference type="ARBA" id="ARBA00022490"/>
    </source>
</evidence>
<dbReference type="Gene3D" id="3.30.450.20">
    <property type="entry name" value="PAS domain"/>
    <property type="match status" value="1"/>
</dbReference>
<feature type="compositionally biased region" description="Basic and acidic residues" evidence="21">
    <location>
        <begin position="723"/>
        <end position="745"/>
    </location>
</feature>
<evidence type="ECO:0000313" key="25">
    <source>
        <dbReference type="Proteomes" id="UP001497482"/>
    </source>
</evidence>
<dbReference type="PANTHER" id="PTHR43150:SF10">
    <property type="entry name" value="VOLTAGE-GATED POTASSIUM CHANNEL SUBUNIT BETA-1"/>
    <property type="match status" value="1"/>
</dbReference>
<feature type="region of interest" description="Disordered" evidence="21">
    <location>
        <begin position="1482"/>
        <end position="1517"/>
    </location>
</feature>
<dbReference type="GO" id="GO:0005524">
    <property type="term" value="F:ATP binding"/>
    <property type="evidence" value="ECO:0007669"/>
    <property type="project" value="UniProtKB-UniRule"/>
</dbReference>
<dbReference type="InterPro" id="IPR011009">
    <property type="entry name" value="Kinase-like_dom_sf"/>
</dbReference>
<dbReference type="CDD" id="cd19141">
    <property type="entry name" value="Aldo_ket_red_shaker"/>
    <property type="match status" value="1"/>
</dbReference>
<dbReference type="GO" id="GO:0004672">
    <property type="term" value="F:protein kinase activity"/>
    <property type="evidence" value="ECO:0007669"/>
    <property type="project" value="InterPro"/>
</dbReference>
<dbReference type="NCBIfam" id="TIGR01293">
    <property type="entry name" value="Kv_beta"/>
    <property type="match status" value="1"/>
</dbReference>
<dbReference type="FunFam" id="3.20.20.100:FF:000001">
    <property type="entry name" value="voltage-gated potassium channel subunit beta-2 isoform X2"/>
    <property type="match status" value="1"/>
</dbReference>
<keyword evidence="15" id="KW-0472">Membrane</keyword>
<keyword evidence="9 20" id="KW-0547">Nucleotide-binding</keyword>
<evidence type="ECO:0000256" key="21">
    <source>
        <dbReference type="SAM" id="MobiDB-lite"/>
    </source>
</evidence>
<evidence type="ECO:0000256" key="6">
    <source>
        <dbReference type="ARBA" id="ARBA00022475"/>
    </source>
</evidence>
<dbReference type="InterPro" id="IPR008271">
    <property type="entry name" value="Ser/Thr_kinase_AS"/>
</dbReference>
<comment type="subcellular location">
    <subcellularLocation>
        <location evidence="1">Cell membrane</location>
        <topology evidence="1">Peripheral membrane protein</topology>
        <orientation evidence="1">Cytoplasmic side</orientation>
    </subcellularLocation>
    <subcellularLocation>
        <location evidence="2">Cytoplasm</location>
    </subcellularLocation>
</comment>
<dbReference type="EMBL" id="OZ035836">
    <property type="protein sequence ID" value="CAL1579756.1"/>
    <property type="molecule type" value="Genomic_DNA"/>
</dbReference>
<dbReference type="Proteomes" id="UP001497482">
    <property type="component" value="Chromosome 14"/>
</dbReference>
<dbReference type="Pfam" id="PF13426">
    <property type="entry name" value="PAS_9"/>
    <property type="match status" value="2"/>
</dbReference>
<feature type="region of interest" description="Disordered" evidence="21">
    <location>
        <begin position="1"/>
        <end position="33"/>
    </location>
</feature>
<dbReference type="FunFam" id="1.10.510.10:FF:000351">
    <property type="entry name" value="PAS domain-containing serine/threonine-protein kinase"/>
    <property type="match status" value="1"/>
</dbReference>
<keyword evidence="25" id="KW-1185">Reference proteome</keyword>
<dbReference type="InterPro" id="IPR000014">
    <property type="entry name" value="PAS"/>
</dbReference>
<dbReference type="InterPro" id="IPR000719">
    <property type="entry name" value="Prot_kinase_dom"/>
</dbReference>
<dbReference type="PROSITE" id="PS50011">
    <property type="entry name" value="PROTEIN_KINASE_DOM"/>
    <property type="match status" value="1"/>
</dbReference>
<dbReference type="SUPFAM" id="SSF51430">
    <property type="entry name" value="NAD(P)-linked oxidoreductase"/>
    <property type="match status" value="1"/>
</dbReference>
<dbReference type="PROSITE" id="PS50112">
    <property type="entry name" value="PAS"/>
    <property type="match status" value="1"/>
</dbReference>
<dbReference type="PRINTS" id="PR01577">
    <property type="entry name" value="KCNABCHANNEL"/>
</dbReference>
<feature type="compositionally biased region" description="Polar residues" evidence="21">
    <location>
        <begin position="23"/>
        <end position="33"/>
    </location>
</feature>
<dbReference type="InterPro" id="IPR036812">
    <property type="entry name" value="NAD(P)_OxRdtase_dom_sf"/>
</dbReference>
<evidence type="ECO:0000256" key="2">
    <source>
        <dbReference type="ARBA" id="ARBA00004496"/>
    </source>
</evidence>
<keyword evidence="12" id="KW-0630">Potassium</keyword>
<evidence type="ECO:0000256" key="3">
    <source>
        <dbReference type="ARBA" id="ARBA00006515"/>
    </source>
</evidence>
<gene>
    <name evidence="24" type="ORF">KC01_LOCUS10736</name>
</gene>
<accession>A0AAV2JT31</accession>
<evidence type="ECO:0000256" key="11">
    <source>
        <dbReference type="ARBA" id="ARBA00022857"/>
    </source>
</evidence>
<keyword evidence="11" id="KW-0521">NADP</keyword>
<evidence type="ECO:0000256" key="15">
    <source>
        <dbReference type="ARBA" id="ARBA00023136"/>
    </source>
</evidence>
<dbReference type="InterPro" id="IPR005399">
    <property type="entry name" value="K_chnl_volt-dep_bsu_KCNAB-rel"/>
</dbReference>
<dbReference type="Pfam" id="PF00248">
    <property type="entry name" value="Aldo_ket_red"/>
    <property type="match status" value="1"/>
</dbReference>
<feature type="domain" description="Protein kinase" evidence="22">
    <location>
        <begin position="1208"/>
        <end position="1460"/>
    </location>
</feature>
<sequence>MQVSFACTDHGLKAPRNGEHSKQNATSPNTASQARARFRTVALIARSLGSFTHRYHHNLKESTAKQTGMKYRNLGKSGLRVSCLGLGTWVTFGGQITDEVAEQLMTIAYESGVNLFDTAEVYSGGKAEIILGNIIKKKCWRRSSLVITTKLYWGGKAETERGLNRKHIIEGLKGSLQRMQLEYVDVVFANRPDNNTPMEEIVRAMTHTINQGMSMYWGTSRWSAMEIMEAYSVARQFNLIPPVCEQAEYHFFQRDKVETQLPELYHKIGVGVVSWSPLACGIITGKYDNGIPESSRAALKPYQWLRDKVMSEEGKKQQAKLKELGHISEKLGCTLPQLAIAWCLRNEGVSSVLLGSSNPTQLTENLGAIQVIPKITADMATEPLKYSKVMSFSGDFLIWNNPGAKRNNRGATICATGLSDPSFAKDDLDLNKSYPCAQRPQLKRNILTLQDQFAIGSLTGELHKECSAASAKNGKISKQRWSPATFPHVRSASQTDDLFGQLINSQCVLPKTPAVLNLNKIILIVDHKTQKIISVNNQACKLYDCTAKELIGKTFSQVFTKCSLAIMDVLAEDYLLSDGTVTSVLGKLVDAVLPSGEVPVSISTYKHLQENWVIVAEHVERLSAFLSFSQKGEILSCDTEFAHLFGYHHPQELKGMSINTLIPSLQILQSHGLPKSLRMQRVQGKGRQGASIPLCIKLQGAFMCEGSQLKTCTSHDTSVGQIEGKREHTNLEHSPSSEKKDHHNLSDGPSLEYSGSIWALTPLTGLLLLHTNGLIFSIHSHLALRLFGYSKEELVGKNVSFLMPGFCGWMSDTGGNESLLRDTNSERATQSRISKADPSSLVAGDMAMVNQAAKHRTSTGRGKIFTGTSSRLDHQESALSHLATPAVTSTRVPRLDDTIELLEEAVCVAPCNAEPSSADNTEELLQTFALVDSSGEDAYCLVSTKMKPCSRRTKGQMQTPYDDDLQDSSFEVISMESRSSSGFCERFAGPPGTEPGQAEHGSAQAVDSGSCFLDLNSDGELVTRALADLNINNNSERQNPPETQRSTTTCDTAELLRTPSPCALNHQERRSPAQVEHSTSECLPNEHKQVVRIHPLSDIHATSTPKKQKDHLDELQIAEGQFEGSAYHRDGTQMDVQCDVCKTPLPDGRFMYCVWMSRTDHQGSMLLTNNSVHNESERNGDFSNGEALHTTMDLEHSRACEGQFEEEYQTVKAIGKGAFGFVWKAIKRNSGQEVVVKFINKTRIVSESWVEDPILGRVSQEIAILTRVQHHNIVKVIEVFENGAYFQMVMEKHGYGLDLFEFIDHQPRLDEPLASYIFRQLVAAVFYLRTKDILHRDIKDENIIIDKCFHIRLIDFGSAAIIIPGKLFYNFCGTLEYCSPEVLQGNPYEGPELEMWSIGVLLYTLLFGENPFCCVEEILNAKLKLPFPLSHELKEVLSGLLNPDPTQRMSLDQLLLQSWISQPISLSEYSWAEVVSTSQSHCSAKSSESGPEHYLGQDLFPDYGDETLPEDEENEEDERFALELELQKYL</sequence>
<keyword evidence="10 20" id="KW-0067">ATP-binding</keyword>
<organism evidence="24 25">
    <name type="scientific">Knipowitschia caucasica</name>
    <name type="common">Caucasian dwarf goby</name>
    <name type="synonym">Pomatoschistus caucasicus</name>
    <dbReference type="NCBI Taxonomy" id="637954"/>
    <lineage>
        <taxon>Eukaryota</taxon>
        <taxon>Metazoa</taxon>
        <taxon>Chordata</taxon>
        <taxon>Craniata</taxon>
        <taxon>Vertebrata</taxon>
        <taxon>Euteleostomi</taxon>
        <taxon>Actinopterygii</taxon>
        <taxon>Neopterygii</taxon>
        <taxon>Teleostei</taxon>
        <taxon>Neoteleostei</taxon>
        <taxon>Acanthomorphata</taxon>
        <taxon>Gobiaria</taxon>
        <taxon>Gobiiformes</taxon>
        <taxon>Gobioidei</taxon>
        <taxon>Gobiidae</taxon>
        <taxon>Gobiinae</taxon>
        <taxon>Knipowitschia</taxon>
    </lineage>
</organism>
<dbReference type="SMART" id="SM00091">
    <property type="entry name" value="PAS"/>
    <property type="match status" value="3"/>
</dbReference>
<evidence type="ECO:0000256" key="19">
    <source>
        <dbReference type="ARBA" id="ARBA00048943"/>
    </source>
</evidence>
<evidence type="ECO:0000256" key="17">
    <source>
        <dbReference type="ARBA" id="ARBA00032588"/>
    </source>
</evidence>
<dbReference type="Gene3D" id="3.30.200.20">
    <property type="entry name" value="Phosphorylase Kinase, domain 1"/>
    <property type="match status" value="1"/>
</dbReference>
<dbReference type="GO" id="GO:0044325">
    <property type="term" value="F:transmembrane transporter binding"/>
    <property type="evidence" value="ECO:0007669"/>
    <property type="project" value="TreeGrafter"/>
</dbReference>
<dbReference type="CDD" id="cd00130">
    <property type="entry name" value="PAS"/>
    <property type="match status" value="1"/>
</dbReference>
<comment type="catalytic activity">
    <reaction evidence="18">
        <text>a secondary alcohol + NADP(+) = a ketone + NADPH + H(+)</text>
        <dbReference type="Rhea" id="RHEA:19257"/>
        <dbReference type="ChEBI" id="CHEBI:15378"/>
        <dbReference type="ChEBI" id="CHEBI:17087"/>
        <dbReference type="ChEBI" id="CHEBI:35681"/>
        <dbReference type="ChEBI" id="CHEBI:57783"/>
        <dbReference type="ChEBI" id="CHEBI:58349"/>
    </reaction>
    <physiologicalReaction direction="right-to-left" evidence="18">
        <dbReference type="Rhea" id="RHEA:19259"/>
    </physiologicalReaction>
</comment>
<dbReference type="GO" id="GO:1901379">
    <property type="term" value="P:regulation of potassium ion transmembrane transport"/>
    <property type="evidence" value="ECO:0007669"/>
    <property type="project" value="TreeGrafter"/>
</dbReference>
<dbReference type="GO" id="GO:0044224">
    <property type="term" value="C:juxtaparanode region of axon"/>
    <property type="evidence" value="ECO:0007669"/>
    <property type="project" value="TreeGrafter"/>
</dbReference>
<dbReference type="InterPro" id="IPR035965">
    <property type="entry name" value="PAS-like_dom_sf"/>
</dbReference>
<proteinExistence type="inferred from homology"/>
<dbReference type="InterPro" id="IPR005983">
    <property type="entry name" value="K_chnl_volt-dep_bsu_KCNAB"/>
</dbReference>
<keyword evidence="6" id="KW-1003">Cell membrane</keyword>
<dbReference type="GO" id="GO:0008076">
    <property type="term" value="C:voltage-gated potassium channel complex"/>
    <property type="evidence" value="ECO:0007669"/>
    <property type="project" value="TreeGrafter"/>
</dbReference>
<evidence type="ECO:0000256" key="16">
    <source>
        <dbReference type="ARBA" id="ARBA00031439"/>
    </source>
</evidence>
<evidence type="ECO:0000256" key="10">
    <source>
        <dbReference type="ARBA" id="ARBA00022840"/>
    </source>
</evidence>
<evidence type="ECO:0000313" key="24">
    <source>
        <dbReference type="EMBL" id="CAL1579756.1"/>
    </source>
</evidence>
<feature type="binding site" evidence="20">
    <location>
        <position position="1237"/>
    </location>
    <ligand>
        <name>ATP</name>
        <dbReference type="ChEBI" id="CHEBI:30616"/>
    </ligand>
</feature>
<dbReference type="PANTHER" id="PTHR43150">
    <property type="entry name" value="HYPERKINETIC, ISOFORM M"/>
    <property type="match status" value="1"/>
</dbReference>
<feature type="compositionally biased region" description="Basic and acidic residues" evidence="21">
    <location>
        <begin position="10"/>
        <end position="22"/>
    </location>
</feature>
<dbReference type="GO" id="GO:0016491">
    <property type="term" value="F:oxidoreductase activity"/>
    <property type="evidence" value="ECO:0007669"/>
    <property type="project" value="UniProtKB-KW"/>
</dbReference>
<dbReference type="PRINTS" id="PR01578">
    <property type="entry name" value="KCNAB1CHANEL"/>
</dbReference>
<keyword evidence="5" id="KW-0813">Transport</keyword>